<reference evidence="1 2" key="1">
    <citation type="journal article" date="2006" name="Int. J. Syst. Evol. Microbiol.">
        <title>Chryseobacterium piscium sp. nov., isolated from fish of the South Atlantic Ocean off South Africa.</title>
        <authorList>
            <person name="de Beer H."/>
            <person name="Hugo C.J."/>
            <person name="Jooste P.J."/>
            <person name="Vancanneyt M."/>
            <person name="Coenye T."/>
            <person name="Vandamme P."/>
        </authorList>
    </citation>
    <scope>NUCLEOTIDE SEQUENCE [LARGE SCALE GENOMIC DNA]</scope>
    <source>
        <strain evidence="1 2">CCUG 51923</strain>
    </source>
</reference>
<name>A0A3D9BJX8_9FLAO</name>
<gene>
    <name evidence="1" type="ORF">DRF62_12625</name>
</gene>
<dbReference type="EMBL" id="QNVS01000038">
    <property type="protein sequence ID" value="REC53712.1"/>
    <property type="molecule type" value="Genomic_DNA"/>
</dbReference>
<accession>A0A3D9BJX8</accession>
<keyword evidence="2" id="KW-1185">Reference proteome</keyword>
<comment type="caution">
    <text evidence="1">The sequence shown here is derived from an EMBL/GenBank/DDBJ whole genome shotgun (WGS) entry which is preliminary data.</text>
</comment>
<protein>
    <submittedName>
        <fullName evidence="1">Uncharacterized protein</fullName>
    </submittedName>
</protein>
<evidence type="ECO:0000313" key="1">
    <source>
        <dbReference type="EMBL" id="REC53712.1"/>
    </source>
</evidence>
<dbReference type="Proteomes" id="UP000256512">
    <property type="component" value="Unassembled WGS sequence"/>
</dbReference>
<organism evidence="1 2">
    <name type="scientific">Chryseobacterium piscium</name>
    <dbReference type="NCBI Taxonomy" id="333702"/>
    <lineage>
        <taxon>Bacteria</taxon>
        <taxon>Pseudomonadati</taxon>
        <taxon>Bacteroidota</taxon>
        <taxon>Flavobacteriia</taxon>
        <taxon>Flavobacteriales</taxon>
        <taxon>Weeksellaceae</taxon>
        <taxon>Chryseobacterium group</taxon>
        <taxon>Chryseobacterium</taxon>
    </lineage>
</organism>
<sequence>MVILHRKEIRIRKTHFHKNIRSGLGLLISENEYFYILEAQQIDKEYEEVIFLPGSLTYRYHPYKIS</sequence>
<proteinExistence type="predicted"/>
<evidence type="ECO:0000313" key="2">
    <source>
        <dbReference type="Proteomes" id="UP000256512"/>
    </source>
</evidence>
<dbReference type="AlphaFoldDB" id="A0A3D9BJX8"/>